<dbReference type="PANTHER" id="PTHR24103">
    <property type="entry name" value="E3 UBIQUITIN-PROTEIN LIGASE TRIM"/>
    <property type="match status" value="1"/>
</dbReference>
<evidence type="ECO:0000259" key="2">
    <source>
        <dbReference type="PROSITE" id="PS50188"/>
    </source>
</evidence>
<reference evidence="3" key="1">
    <citation type="journal article" date="2023" name="Science">
        <title>Genome structures resolve the early diversification of teleost fishes.</title>
        <authorList>
            <person name="Parey E."/>
            <person name="Louis A."/>
            <person name="Montfort J."/>
            <person name="Bouchez O."/>
            <person name="Roques C."/>
            <person name="Iampietro C."/>
            <person name="Lluch J."/>
            <person name="Castinel A."/>
            <person name="Donnadieu C."/>
            <person name="Desvignes T."/>
            <person name="Floi Bucao C."/>
            <person name="Jouanno E."/>
            <person name="Wen M."/>
            <person name="Mejri S."/>
            <person name="Dirks R."/>
            <person name="Jansen H."/>
            <person name="Henkel C."/>
            <person name="Chen W.J."/>
            <person name="Zahm M."/>
            <person name="Cabau C."/>
            <person name="Klopp C."/>
            <person name="Thompson A.W."/>
            <person name="Robinson-Rechavi M."/>
            <person name="Braasch I."/>
            <person name="Lecointre G."/>
            <person name="Bobe J."/>
            <person name="Postlethwait J.H."/>
            <person name="Berthelot C."/>
            <person name="Roest Crollius H."/>
            <person name="Guiguen Y."/>
        </authorList>
    </citation>
    <scope>NUCLEOTIDE SEQUENCE</scope>
    <source>
        <strain evidence="3">WJC10195</strain>
    </source>
</reference>
<protein>
    <recommendedName>
        <fullName evidence="2">B30.2/SPRY domain-containing protein</fullName>
    </recommendedName>
</protein>
<dbReference type="InterPro" id="IPR013320">
    <property type="entry name" value="ConA-like_dom_sf"/>
</dbReference>
<dbReference type="CDD" id="cd12893">
    <property type="entry name" value="SPRY_PRY_TRIM35"/>
    <property type="match status" value="1"/>
</dbReference>
<proteinExistence type="predicted"/>
<evidence type="ECO:0000313" key="4">
    <source>
        <dbReference type="Proteomes" id="UP001152622"/>
    </source>
</evidence>
<name>A0A9Q1FN42_SYNKA</name>
<gene>
    <name evidence="3" type="ORF">SKAU_G00117350</name>
</gene>
<dbReference type="InterPro" id="IPR001870">
    <property type="entry name" value="B30.2/SPRY"/>
</dbReference>
<keyword evidence="1" id="KW-0175">Coiled coil</keyword>
<dbReference type="Proteomes" id="UP001152622">
    <property type="component" value="Chromosome 4"/>
</dbReference>
<feature type="domain" description="B30.2/SPRY" evidence="2">
    <location>
        <begin position="206"/>
        <end position="400"/>
    </location>
</feature>
<sequence length="412" mass="46408">MEAGSDSFSVAPAGGRGEDFGVPCVEEEGSRRCSRCGGSAWGSLPVCWACRTSSRQRSNGRVPQLCEEELRAVVRPLNKWLDAAHDVKQICNQSAKHNMTQARQTERKIKEEFEKLRRFLREEEEARIAAVREEEERKSRTLKEKLEKMKGEISSLSGTVKAIEQQLKANSISFLQVRGQISHRAWGAPQNPKRVLGSPIDMAKHLSNLKYRVWEKMLETVQYTPVVLDPNSADRFLLLSEDLTSVRDGDVERDLPDTPERFTSCAEMLGSRGFSAGRHRWDVEVGDNASWIVGAAGESAERKALISACPENRIWGVCLRNGEYTALESPSVPLLVRDKLQRVRVDLDWDGGEVTFSDPTETDATPLYTFKHPFTERMYPYFCTSCQYHPLTVLPEQVLVSADQSDESVLKV</sequence>
<dbReference type="InterPro" id="IPR003879">
    <property type="entry name" value="Butyrophylin_SPRY"/>
</dbReference>
<evidence type="ECO:0000256" key="1">
    <source>
        <dbReference type="SAM" id="Coils"/>
    </source>
</evidence>
<dbReference type="PROSITE" id="PS50188">
    <property type="entry name" value="B302_SPRY"/>
    <property type="match status" value="1"/>
</dbReference>
<dbReference type="Pfam" id="PF00622">
    <property type="entry name" value="SPRY"/>
    <property type="match status" value="1"/>
</dbReference>
<dbReference type="InterPro" id="IPR050143">
    <property type="entry name" value="TRIM/RBCC"/>
</dbReference>
<dbReference type="SUPFAM" id="SSF49899">
    <property type="entry name" value="Concanavalin A-like lectins/glucanases"/>
    <property type="match status" value="1"/>
</dbReference>
<keyword evidence="4" id="KW-1185">Reference proteome</keyword>
<dbReference type="SMART" id="SM00589">
    <property type="entry name" value="PRY"/>
    <property type="match status" value="1"/>
</dbReference>
<dbReference type="CDD" id="cd22249">
    <property type="entry name" value="UDM1_RNF168_RNF169-like"/>
    <property type="match status" value="1"/>
</dbReference>
<comment type="caution">
    <text evidence="3">The sequence shown here is derived from an EMBL/GenBank/DDBJ whole genome shotgun (WGS) entry which is preliminary data.</text>
</comment>
<dbReference type="AlphaFoldDB" id="A0A9Q1FN42"/>
<dbReference type="FunFam" id="2.60.120.920:FF:000004">
    <property type="entry name" value="Butyrophilin subfamily 1 member A1"/>
    <property type="match status" value="1"/>
</dbReference>
<dbReference type="PRINTS" id="PR01407">
    <property type="entry name" value="BUTYPHLNCDUF"/>
</dbReference>
<dbReference type="InterPro" id="IPR043136">
    <property type="entry name" value="B30.2/SPRY_sf"/>
</dbReference>
<dbReference type="Gene3D" id="2.60.120.920">
    <property type="match status" value="1"/>
</dbReference>
<accession>A0A9Q1FN42</accession>
<feature type="coiled-coil region" evidence="1">
    <location>
        <begin position="92"/>
        <end position="166"/>
    </location>
</feature>
<dbReference type="SMART" id="SM00449">
    <property type="entry name" value="SPRY"/>
    <property type="match status" value="1"/>
</dbReference>
<dbReference type="InterPro" id="IPR006574">
    <property type="entry name" value="PRY"/>
</dbReference>
<dbReference type="Pfam" id="PF13765">
    <property type="entry name" value="PRY"/>
    <property type="match status" value="1"/>
</dbReference>
<dbReference type="EMBL" id="JAINUF010000004">
    <property type="protein sequence ID" value="KAJ8362904.1"/>
    <property type="molecule type" value="Genomic_DNA"/>
</dbReference>
<organism evidence="3 4">
    <name type="scientific">Synaphobranchus kaupii</name>
    <name type="common">Kaup's arrowtooth eel</name>
    <dbReference type="NCBI Taxonomy" id="118154"/>
    <lineage>
        <taxon>Eukaryota</taxon>
        <taxon>Metazoa</taxon>
        <taxon>Chordata</taxon>
        <taxon>Craniata</taxon>
        <taxon>Vertebrata</taxon>
        <taxon>Euteleostomi</taxon>
        <taxon>Actinopterygii</taxon>
        <taxon>Neopterygii</taxon>
        <taxon>Teleostei</taxon>
        <taxon>Anguilliformes</taxon>
        <taxon>Synaphobranchidae</taxon>
        <taxon>Synaphobranchus</taxon>
    </lineage>
</organism>
<dbReference type="OrthoDB" id="9049620at2759"/>
<dbReference type="InterPro" id="IPR003877">
    <property type="entry name" value="SPRY_dom"/>
</dbReference>
<evidence type="ECO:0000313" key="3">
    <source>
        <dbReference type="EMBL" id="KAJ8362904.1"/>
    </source>
</evidence>